<reference evidence="3" key="1">
    <citation type="journal article" date="2019" name="Int. J. Syst. Evol. Microbiol.">
        <title>The Global Catalogue of Microorganisms (GCM) 10K type strain sequencing project: providing services to taxonomists for standard genome sequencing and annotation.</title>
        <authorList>
            <consortium name="The Broad Institute Genomics Platform"/>
            <consortium name="The Broad Institute Genome Sequencing Center for Infectious Disease"/>
            <person name="Wu L."/>
            <person name="Ma J."/>
        </authorList>
    </citation>
    <scope>NUCLEOTIDE SEQUENCE [LARGE SCALE GENOMIC DNA]</scope>
    <source>
        <strain evidence="3">CECT 8010</strain>
    </source>
</reference>
<dbReference type="NCBIfam" id="TIGR01200">
    <property type="entry name" value="GLPGLI"/>
    <property type="match status" value="1"/>
</dbReference>
<evidence type="ECO:0000313" key="2">
    <source>
        <dbReference type="EMBL" id="MFC4230818.1"/>
    </source>
</evidence>
<dbReference type="Pfam" id="PF22252">
    <property type="entry name" value="PNGase_F-II_N"/>
    <property type="match status" value="1"/>
</dbReference>
<gene>
    <name evidence="2" type="ORF">ACFOW1_02875</name>
</gene>
<dbReference type="Proteomes" id="UP001595906">
    <property type="component" value="Unassembled WGS sequence"/>
</dbReference>
<feature type="chain" id="PRO_5045927311" evidence="1">
    <location>
        <begin position="19"/>
        <end position="246"/>
    </location>
</feature>
<keyword evidence="1" id="KW-0732">Signal</keyword>
<feature type="signal peptide" evidence="1">
    <location>
        <begin position="1"/>
        <end position="18"/>
    </location>
</feature>
<accession>A0ABV8PRN6</accession>
<protein>
    <submittedName>
        <fullName evidence="2">GLPGLI family protein</fullName>
    </submittedName>
</protein>
<proteinExistence type="predicted"/>
<keyword evidence="3" id="KW-1185">Reference proteome</keyword>
<name>A0ABV8PRN6_9BACT</name>
<evidence type="ECO:0000313" key="3">
    <source>
        <dbReference type="Proteomes" id="UP001595906"/>
    </source>
</evidence>
<dbReference type="RefSeq" id="WP_379012203.1">
    <property type="nucleotide sequence ID" value="NZ_JBHSDC010000002.1"/>
</dbReference>
<dbReference type="InterPro" id="IPR005901">
    <property type="entry name" value="GLPGLI"/>
</dbReference>
<sequence length="246" mass="28477">MKILLASLLTILTLTSFAQTQFITAGRVEYEKTYNQHSVLDDEHDEGDWIQQMRKEYPKFVRDVYELQFANNKSSFKLAKENPDNKYLWRGKPSTADVTVKDCETNRIALQKEVFETQYLLQDSMRNYQWRITDETRTIAGFECKKAVTKICDSVYVVAFYTDQIMISSGPESFGGLPGLILGLAVPRLHTTWFATKLELIQPTAIQTTPPQKGKKTTWQQLEADLTKLKARWGDYGTKYLWNFML</sequence>
<dbReference type="EMBL" id="JBHSDC010000002">
    <property type="protein sequence ID" value="MFC4230818.1"/>
    <property type="molecule type" value="Genomic_DNA"/>
</dbReference>
<organism evidence="2 3">
    <name type="scientific">Parasediminibacterium paludis</name>
    <dbReference type="NCBI Taxonomy" id="908966"/>
    <lineage>
        <taxon>Bacteria</taxon>
        <taxon>Pseudomonadati</taxon>
        <taxon>Bacteroidota</taxon>
        <taxon>Chitinophagia</taxon>
        <taxon>Chitinophagales</taxon>
        <taxon>Chitinophagaceae</taxon>
        <taxon>Parasediminibacterium</taxon>
    </lineage>
</organism>
<comment type="caution">
    <text evidence="2">The sequence shown here is derived from an EMBL/GenBank/DDBJ whole genome shotgun (WGS) entry which is preliminary data.</text>
</comment>
<evidence type="ECO:0000256" key="1">
    <source>
        <dbReference type="SAM" id="SignalP"/>
    </source>
</evidence>